<protein>
    <submittedName>
        <fullName evidence="9">Putative ABC transport system permease protein</fullName>
    </submittedName>
</protein>
<organism evidence="9 10">
    <name type="scientific">Paeniglutamicibacter cryotolerans</name>
    <dbReference type="NCBI Taxonomy" id="670079"/>
    <lineage>
        <taxon>Bacteria</taxon>
        <taxon>Bacillati</taxon>
        <taxon>Actinomycetota</taxon>
        <taxon>Actinomycetes</taxon>
        <taxon>Micrococcales</taxon>
        <taxon>Micrococcaceae</taxon>
        <taxon>Paeniglutamicibacter</taxon>
    </lineage>
</organism>
<feature type="transmembrane region" description="Helical" evidence="7">
    <location>
        <begin position="317"/>
        <end position="336"/>
    </location>
</feature>
<dbReference type="PANTHER" id="PTHR30572:SF4">
    <property type="entry name" value="ABC TRANSPORTER PERMEASE YTRF"/>
    <property type="match status" value="1"/>
</dbReference>
<dbReference type="PANTHER" id="PTHR30572">
    <property type="entry name" value="MEMBRANE COMPONENT OF TRANSPORTER-RELATED"/>
    <property type="match status" value="1"/>
</dbReference>
<comment type="caution">
    <text evidence="9">The sequence shown here is derived from an EMBL/GenBank/DDBJ whole genome shotgun (WGS) entry which is preliminary data.</text>
</comment>
<evidence type="ECO:0000313" key="9">
    <source>
        <dbReference type="EMBL" id="MBB2997482.1"/>
    </source>
</evidence>
<feature type="transmembrane region" description="Helical" evidence="7">
    <location>
        <begin position="238"/>
        <end position="257"/>
    </location>
</feature>
<dbReference type="Pfam" id="PF02687">
    <property type="entry name" value="FtsX"/>
    <property type="match status" value="2"/>
</dbReference>
<evidence type="ECO:0000256" key="5">
    <source>
        <dbReference type="ARBA" id="ARBA00023136"/>
    </source>
</evidence>
<dbReference type="InterPro" id="IPR003838">
    <property type="entry name" value="ABC3_permease_C"/>
</dbReference>
<evidence type="ECO:0000256" key="1">
    <source>
        <dbReference type="ARBA" id="ARBA00004651"/>
    </source>
</evidence>
<feature type="transmembrane region" description="Helical" evidence="7">
    <location>
        <begin position="583"/>
        <end position="608"/>
    </location>
</feature>
<feature type="transmembrane region" description="Helical" evidence="7">
    <location>
        <begin position="185"/>
        <end position="207"/>
    </location>
</feature>
<feature type="transmembrane region" description="Helical" evidence="7">
    <location>
        <begin position="263"/>
        <end position="283"/>
    </location>
</feature>
<sequence length="665" mass="67825">MVGLSKPSNDPSMGAAMLLTTNHSLFERLAGGAPSYSGVLIRTDGTDPIAIKDGVGAALKATGISPTEVLTADERIIADVASMSGGEDELTMVLLVFALVAFVVTGLVVMNTFSVLIAQRTRELALLRTLGAVRAQIRRSVLLEALVIGLLASTLGVLLATGVMAALIGILAANVDGASFAVLSVSPMSVIVGIGAGTLMTLIAAWVPARHAMGVAPLAALRPADDATLKNKAGLVRIILGFVLLLLGGGLLAMGAFTNNLVIAFGGGLLSFPGVLLLASLFLPKSVSAVGALFRGTGVPARLASLNAVRNPGRTTATATALLIGVTLVSMMMVGAQTAKVSLNGTLAENYLVDLTVTDYDPQNPFTQADAGKARSIEGVQDVAVLNPVALSGGGQTVYATDAADLRSVLNDVSRIPGPGEVLAAQGNPGTTMKVYVQGNKQVTDLKMILSEATSVAPVMSTETAATLPAADPSAEAQAAMDGSFLWIKVAPGTSSAQVQAISKDLSKELNVQDYQVGGSVLERQMFSQVIDMMLMIVSGLLAVAVFIALIGVANTLSLSVLERTRENSLLRALGLTRGQLRGMLALEAVLIGGVAALLGVILGSLYGALGAQSALGEFSGVIVSLPWLQLASVIGISVLAALIASVAPARRAARLSPVEGLAAE</sequence>
<dbReference type="GO" id="GO:0022857">
    <property type="term" value="F:transmembrane transporter activity"/>
    <property type="evidence" value="ECO:0007669"/>
    <property type="project" value="TreeGrafter"/>
</dbReference>
<feature type="transmembrane region" description="Helical" evidence="7">
    <location>
        <begin position="628"/>
        <end position="648"/>
    </location>
</feature>
<name>A0A839QW00_9MICC</name>
<comment type="similarity">
    <text evidence="6">Belongs to the ABC-4 integral membrane protein family.</text>
</comment>
<dbReference type="InterPro" id="IPR050250">
    <property type="entry name" value="Macrolide_Exporter_MacB"/>
</dbReference>
<comment type="subcellular location">
    <subcellularLocation>
        <location evidence="1">Cell membrane</location>
        <topology evidence="1">Multi-pass membrane protein</topology>
    </subcellularLocation>
</comment>
<evidence type="ECO:0000256" key="7">
    <source>
        <dbReference type="SAM" id="Phobius"/>
    </source>
</evidence>
<dbReference type="AlphaFoldDB" id="A0A839QW00"/>
<feature type="transmembrane region" description="Helical" evidence="7">
    <location>
        <begin position="140"/>
        <end position="173"/>
    </location>
</feature>
<feature type="transmembrane region" description="Helical" evidence="7">
    <location>
        <begin position="92"/>
        <end position="119"/>
    </location>
</feature>
<keyword evidence="3 7" id="KW-0812">Transmembrane</keyword>
<dbReference type="EMBL" id="JACHVS010000002">
    <property type="protein sequence ID" value="MBB2997482.1"/>
    <property type="molecule type" value="Genomic_DNA"/>
</dbReference>
<accession>A0A839QW00</accession>
<feature type="transmembrane region" description="Helical" evidence="7">
    <location>
        <begin position="533"/>
        <end position="562"/>
    </location>
</feature>
<keyword evidence="2" id="KW-1003">Cell membrane</keyword>
<evidence type="ECO:0000256" key="4">
    <source>
        <dbReference type="ARBA" id="ARBA00022989"/>
    </source>
</evidence>
<feature type="domain" description="ABC3 transporter permease C-terminal" evidence="8">
    <location>
        <begin position="541"/>
        <end position="658"/>
    </location>
</feature>
<keyword evidence="5 7" id="KW-0472">Membrane</keyword>
<evidence type="ECO:0000259" key="8">
    <source>
        <dbReference type="Pfam" id="PF02687"/>
    </source>
</evidence>
<evidence type="ECO:0000256" key="6">
    <source>
        <dbReference type="ARBA" id="ARBA00038076"/>
    </source>
</evidence>
<keyword evidence="4 7" id="KW-1133">Transmembrane helix</keyword>
<reference evidence="9 10" key="1">
    <citation type="submission" date="2020-08" db="EMBL/GenBank/DDBJ databases">
        <title>Sequencing the genomes of 1000 actinobacteria strains.</title>
        <authorList>
            <person name="Klenk H.-P."/>
        </authorList>
    </citation>
    <scope>NUCLEOTIDE SEQUENCE [LARGE SCALE GENOMIC DNA]</scope>
    <source>
        <strain evidence="9 10">DSM 22826</strain>
    </source>
</reference>
<evidence type="ECO:0000256" key="2">
    <source>
        <dbReference type="ARBA" id="ARBA00022475"/>
    </source>
</evidence>
<gene>
    <name evidence="9" type="ORF">E9229_003729</name>
</gene>
<keyword evidence="10" id="KW-1185">Reference proteome</keyword>
<evidence type="ECO:0000256" key="3">
    <source>
        <dbReference type="ARBA" id="ARBA00022692"/>
    </source>
</evidence>
<proteinExistence type="inferred from homology"/>
<feature type="domain" description="ABC3 transporter permease C-terminal" evidence="8">
    <location>
        <begin position="96"/>
        <end position="214"/>
    </location>
</feature>
<dbReference type="GO" id="GO:0005886">
    <property type="term" value="C:plasma membrane"/>
    <property type="evidence" value="ECO:0007669"/>
    <property type="project" value="UniProtKB-SubCell"/>
</dbReference>
<evidence type="ECO:0000313" key="10">
    <source>
        <dbReference type="Proteomes" id="UP000523000"/>
    </source>
</evidence>
<dbReference type="Proteomes" id="UP000523000">
    <property type="component" value="Unassembled WGS sequence"/>
</dbReference>